<accession>A0ABZ2N1S2</accession>
<reference evidence="1 2" key="1">
    <citation type="submission" date="2024-02" db="EMBL/GenBank/DDBJ databases">
        <title>Seven novel Bacillus-like species.</title>
        <authorList>
            <person name="Liu G."/>
        </authorList>
    </citation>
    <scope>NUCLEOTIDE SEQUENCE [LARGE SCALE GENOMIC DNA]</scope>
    <source>
        <strain evidence="1 2">FJAT-52991</strain>
    </source>
</reference>
<dbReference type="Proteomes" id="UP001387364">
    <property type="component" value="Chromosome"/>
</dbReference>
<name>A0ABZ2N1S2_9BACI</name>
<evidence type="ECO:0000313" key="2">
    <source>
        <dbReference type="Proteomes" id="UP001387364"/>
    </source>
</evidence>
<dbReference type="RefSeq" id="WP_338749142.1">
    <property type="nucleotide sequence ID" value="NZ_CP147404.1"/>
</dbReference>
<protein>
    <submittedName>
        <fullName evidence="1">Uncharacterized protein</fullName>
    </submittedName>
</protein>
<dbReference type="EMBL" id="CP147404">
    <property type="protein sequence ID" value="WXB91548.1"/>
    <property type="molecule type" value="Genomic_DNA"/>
</dbReference>
<keyword evidence="2" id="KW-1185">Reference proteome</keyword>
<sequence length="143" mass="16928">MRECCFKINLPLEEAKKRYYDWMNEDSEWNKSGDCMDKSIHASETEGGWTYFVDFEGEAFFGLSNESWMKLAKDRSVTYAYYDEDFNAEVIVIENGTLIREFSLYEDEPDLNVNFGILKYEEDSLIEDWNDVAVFLEKELIIK</sequence>
<organism evidence="1 2">
    <name type="scientific">Bacillus kandeliae</name>
    <dbReference type="NCBI Taxonomy" id="3129297"/>
    <lineage>
        <taxon>Bacteria</taxon>
        <taxon>Bacillati</taxon>
        <taxon>Bacillota</taxon>
        <taxon>Bacilli</taxon>
        <taxon>Bacillales</taxon>
        <taxon>Bacillaceae</taxon>
        <taxon>Bacillus</taxon>
    </lineage>
</organism>
<gene>
    <name evidence="1" type="ORF">WDJ61_09665</name>
</gene>
<evidence type="ECO:0000313" key="1">
    <source>
        <dbReference type="EMBL" id="WXB91548.1"/>
    </source>
</evidence>
<proteinExistence type="predicted"/>